<dbReference type="PANTHER" id="PTHR47038">
    <property type="entry name" value="BAG-ASSOCIATED GRAM PROTEIN 1"/>
    <property type="match status" value="1"/>
</dbReference>
<evidence type="ECO:0000313" key="9">
    <source>
        <dbReference type="Proteomes" id="UP000836841"/>
    </source>
</evidence>
<keyword evidence="2" id="KW-0812">Transmembrane</keyword>
<dbReference type="Gene3D" id="2.60.40.150">
    <property type="entry name" value="C2 domain"/>
    <property type="match status" value="1"/>
</dbReference>
<evidence type="ECO:0000256" key="2">
    <source>
        <dbReference type="ARBA" id="ARBA00022692"/>
    </source>
</evidence>
<evidence type="ECO:0000259" key="7">
    <source>
        <dbReference type="PROSITE" id="PS51778"/>
    </source>
</evidence>
<accession>A0AAU9SCK6</accession>
<dbReference type="CDD" id="cd00030">
    <property type="entry name" value="C2"/>
    <property type="match status" value="1"/>
</dbReference>
<dbReference type="PANTHER" id="PTHR47038:SF1">
    <property type="entry name" value="BAG-ASSOCIATED GRAM PROTEIN 1"/>
    <property type="match status" value="1"/>
</dbReference>
<feature type="region of interest" description="Disordered" evidence="5">
    <location>
        <begin position="578"/>
        <end position="601"/>
    </location>
</feature>
<dbReference type="PROSITE" id="PS50004">
    <property type="entry name" value="C2"/>
    <property type="match status" value="1"/>
</dbReference>
<dbReference type="Pfam" id="PF02893">
    <property type="entry name" value="GRAM"/>
    <property type="match status" value="1"/>
</dbReference>
<dbReference type="SUPFAM" id="SSF49562">
    <property type="entry name" value="C2 domain (Calcium/lipid-binding domain, CaLB)"/>
    <property type="match status" value="1"/>
</dbReference>
<evidence type="ECO:0000259" key="6">
    <source>
        <dbReference type="PROSITE" id="PS50004"/>
    </source>
</evidence>
<comment type="subcellular location">
    <subcellularLocation>
        <location evidence="1">Membrane</location>
        <topology evidence="1">Single-pass membrane protein</topology>
    </subcellularLocation>
</comment>
<organism evidence="8 9">
    <name type="scientific">Thlaspi arvense</name>
    <name type="common">Field penny-cress</name>
    <dbReference type="NCBI Taxonomy" id="13288"/>
    <lineage>
        <taxon>Eukaryota</taxon>
        <taxon>Viridiplantae</taxon>
        <taxon>Streptophyta</taxon>
        <taxon>Embryophyta</taxon>
        <taxon>Tracheophyta</taxon>
        <taxon>Spermatophyta</taxon>
        <taxon>Magnoliopsida</taxon>
        <taxon>eudicotyledons</taxon>
        <taxon>Gunneridae</taxon>
        <taxon>Pentapetalae</taxon>
        <taxon>rosids</taxon>
        <taxon>malvids</taxon>
        <taxon>Brassicales</taxon>
        <taxon>Brassicaceae</taxon>
        <taxon>Thlaspideae</taxon>
        <taxon>Thlaspi</taxon>
    </lineage>
</organism>
<dbReference type="Pfam" id="PF00168">
    <property type="entry name" value="C2"/>
    <property type="match status" value="1"/>
</dbReference>
<evidence type="ECO:0000313" key="8">
    <source>
        <dbReference type="EMBL" id="CAH2063519.1"/>
    </source>
</evidence>
<evidence type="ECO:0000256" key="4">
    <source>
        <dbReference type="ARBA" id="ARBA00023136"/>
    </source>
</evidence>
<dbReference type="PROSITE" id="PS51778">
    <property type="entry name" value="VAST"/>
    <property type="match status" value="1"/>
</dbReference>
<dbReference type="InterPro" id="IPR044655">
    <property type="entry name" value="BAGP1-like"/>
</dbReference>
<feature type="domain" description="C2" evidence="6">
    <location>
        <begin position="76"/>
        <end position="192"/>
    </location>
</feature>
<dbReference type="Pfam" id="PF16016">
    <property type="entry name" value="VASt"/>
    <property type="match status" value="1"/>
</dbReference>
<dbReference type="Proteomes" id="UP000836841">
    <property type="component" value="Chromosome 5"/>
</dbReference>
<evidence type="ECO:0000256" key="3">
    <source>
        <dbReference type="ARBA" id="ARBA00022989"/>
    </source>
</evidence>
<dbReference type="InterPro" id="IPR004182">
    <property type="entry name" value="GRAM"/>
</dbReference>
<sequence>MRRTTLQYLSQSYEFPNSNCLQFQGNGDSLSFDQPENESLDLLDHTLIRWLSRRWSFWYRRRGRLRLRWPLPQEAEMTKPIGQLRGDTQTNAAYIIKVELLAAKNLIGANLNGTSDPYAIVNCGSEKRFSSMVPGSRNPMWGEEFNFPTDELPAKIKVTIHDWDIIWKSTVLGSVTINVEREGQTGPVWHSLDSPSGQKANPVLFVRAITGYAGACRRRVTLDQQGPTIVHQKPGPLQTIFDLLPDEVVEHSYSCALERSFLYHGRIYVSAWHICFHSNVFSKQMKVVVPLGDIDEIRRSQHALINPAITIILRMGAGGHGVPPLGTPDGRVRYKFASFWNRNHTLKALQRAVNNYHAMLEVEKKERAESALRAHSSSVKGGGKVQVKAPEDTAAVPVKFQAFIKEEVLVGIYNDVFASTPEQFLNVLLADDSTYTNEYRSARKDKNLNIEPWHTAEEYDGQVREIKFRSICNSPMCPPDTAVTEWQHVVLSPDKKMLVFETVQQPHDVPFGSYFEVHCRWRLEAKEETSSVIDIRVGVHFKKWCLMQSKIKAGAIDEYKKEVEVMLEVALSHLKSHLSSSSHGDVNNNSASLSPIAENIG</sequence>
<gene>
    <name evidence="8" type="ORF">TAV2_LOCUS15176</name>
</gene>
<dbReference type="FunFam" id="2.30.29.30:FF:000265">
    <property type="entry name" value="BAG-associated GRAM protein 1 isoform X2"/>
    <property type="match status" value="1"/>
</dbReference>
<dbReference type="InterPro" id="IPR035892">
    <property type="entry name" value="C2_domain_sf"/>
</dbReference>
<feature type="compositionally biased region" description="Polar residues" evidence="5">
    <location>
        <begin position="584"/>
        <end position="593"/>
    </location>
</feature>
<dbReference type="InterPro" id="IPR011993">
    <property type="entry name" value="PH-like_dom_sf"/>
</dbReference>
<dbReference type="SMART" id="SM00568">
    <property type="entry name" value="GRAM"/>
    <property type="match status" value="1"/>
</dbReference>
<evidence type="ECO:0008006" key="10">
    <source>
        <dbReference type="Google" id="ProtNLM"/>
    </source>
</evidence>
<evidence type="ECO:0000256" key="5">
    <source>
        <dbReference type="SAM" id="MobiDB-lite"/>
    </source>
</evidence>
<protein>
    <recommendedName>
        <fullName evidence="10">BAG-associated GRAM protein 1</fullName>
    </recommendedName>
</protein>
<evidence type="ECO:0000256" key="1">
    <source>
        <dbReference type="ARBA" id="ARBA00004167"/>
    </source>
</evidence>
<dbReference type="Gene3D" id="2.30.29.30">
    <property type="entry name" value="Pleckstrin-homology domain (PH domain)/Phosphotyrosine-binding domain (PTB)"/>
    <property type="match status" value="1"/>
</dbReference>
<dbReference type="AlphaFoldDB" id="A0AAU9SCK6"/>
<dbReference type="EMBL" id="OU466861">
    <property type="protein sequence ID" value="CAH2063519.1"/>
    <property type="molecule type" value="Genomic_DNA"/>
</dbReference>
<dbReference type="SMART" id="SM00239">
    <property type="entry name" value="C2"/>
    <property type="match status" value="1"/>
</dbReference>
<name>A0AAU9SCK6_THLAR</name>
<dbReference type="InterPro" id="IPR000008">
    <property type="entry name" value="C2_dom"/>
</dbReference>
<keyword evidence="3" id="KW-1133">Transmembrane helix</keyword>
<feature type="domain" description="VASt" evidence="7">
    <location>
        <begin position="408"/>
        <end position="578"/>
    </location>
</feature>
<reference evidence="8 9" key="1">
    <citation type="submission" date="2022-03" db="EMBL/GenBank/DDBJ databases">
        <authorList>
            <person name="Nunn A."/>
            <person name="Chopra R."/>
            <person name="Nunn A."/>
            <person name="Contreras Garrido A."/>
        </authorList>
    </citation>
    <scope>NUCLEOTIDE SEQUENCE [LARGE SCALE GENOMIC DNA]</scope>
</reference>
<dbReference type="InterPro" id="IPR031968">
    <property type="entry name" value="VASt"/>
</dbReference>
<proteinExistence type="predicted"/>
<keyword evidence="9" id="KW-1185">Reference proteome</keyword>
<keyword evidence="4" id="KW-0472">Membrane</keyword>
<dbReference type="GO" id="GO:0016020">
    <property type="term" value="C:membrane"/>
    <property type="evidence" value="ECO:0007669"/>
    <property type="project" value="UniProtKB-SubCell"/>
</dbReference>